<name>A0A8T0PJ92_PANVG</name>
<comment type="caution">
    <text evidence="12">The sequence shown here is derived from an EMBL/GenBank/DDBJ whole genome shotgun (WGS) entry which is preliminary data.</text>
</comment>
<dbReference type="Pfam" id="PF03110">
    <property type="entry name" value="SBP"/>
    <property type="match status" value="1"/>
</dbReference>
<dbReference type="InterPro" id="IPR004333">
    <property type="entry name" value="SBP_dom"/>
</dbReference>
<evidence type="ECO:0000256" key="8">
    <source>
        <dbReference type="ARBA" id="ARBA00023242"/>
    </source>
</evidence>
<keyword evidence="5" id="KW-0805">Transcription regulation</keyword>
<evidence type="ECO:0000256" key="5">
    <source>
        <dbReference type="ARBA" id="ARBA00023015"/>
    </source>
</evidence>
<dbReference type="Proteomes" id="UP000823388">
    <property type="component" value="Chromosome 8K"/>
</dbReference>
<keyword evidence="8" id="KW-0539">Nucleus</keyword>
<evidence type="ECO:0000256" key="10">
    <source>
        <dbReference type="SAM" id="MobiDB-lite"/>
    </source>
</evidence>
<dbReference type="PANTHER" id="PTHR31251:SF186">
    <property type="entry name" value="SQUAMOSA PROMOTER-BINDING-LIKE PROTEIN 19-RELATED"/>
    <property type="match status" value="1"/>
</dbReference>
<organism evidence="12 13">
    <name type="scientific">Panicum virgatum</name>
    <name type="common">Blackwell switchgrass</name>
    <dbReference type="NCBI Taxonomy" id="38727"/>
    <lineage>
        <taxon>Eukaryota</taxon>
        <taxon>Viridiplantae</taxon>
        <taxon>Streptophyta</taxon>
        <taxon>Embryophyta</taxon>
        <taxon>Tracheophyta</taxon>
        <taxon>Spermatophyta</taxon>
        <taxon>Magnoliopsida</taxon>
        <taxon>Liliopsida</taxon>
        <taxon>Poales</taxon>
        <taxon>Poaceae</taxon>
        <taxon>PACMAD clade</taxon>
        <taxon>Panicoideae</taxon>
        <taxon>Panicodae</taxon>
        <taxon>Paniceae</taxon>
        <taxon>Panicinae</taxon>
        <taxon>Panicum</taxon>
        <taxon>Panicum sect. Hiantes</taxon>
    </lineage>
</organism>
<evidence type="ECO:0000256" key="3">
    <source>
        <dbReference type="ARBA" id="ARBA00022771"/>
    </source>
</evidence>
<evidence type="ECO:0000313" key="13">
    <source>
        <dbReference type="Proteomes" id="UP000823388"/>
    </source>
</evidence>
<feature type="region of interest" description="Disordered" evidence="10">
    <location>
        <begin position="1"/>
        <end position="41"/>
    </location>
</feature>
<keyword evidence="2" id="KW-0479">Metal-binding</keyword>
<dbReference type="PANTHER" id="PTHR31251">
    <property type="entry name" value="SQUAMOSA PROMOTER-BINDING-LIKE PROTEIN 4"/>
    <property type="match status" value="1"/>
</dbReference>
<sequence length="322" mass="34073">MDWAAASGSGAPSWGSAAADPGPTMLSFAGPSSSSSSSAAAAEARLHDFAAGLAQRARPAGAAGAGRRSRSAGGGTEACSVDGCRSDLSRCREYHRRHRVCEAHSKTPVVVVGGQEQRFCQQCSRFHMLSEFDEGKRSCRKRLDGHNRRRRKPQHDLANLGGFFPYHQVNQFEIYPRTIPTALQDSDDMSLVDPQPPFSISFSRTPKQFPFPHDGGSLLSASRHGHFLVQDGNHTGSSACSHDLSGTLGPECALSLLSSSLHHPSPSGHAQVASALSHIASTSQQVAATAVTTAFASGGGHHVFVPDAALEDPSQALPFPWQ</sequence>
<keyword evidence="3 9" id="KW-0863">Zinc-finger</keyword>
<dbReference type="InterPro" id="IPR044817">
    <property type="entry name" value="SBP-like"/>
</dbReference>
<evidence type="ECO:0000256" key="1">
    <source>
        <dbReference type="ARBA" id="ARBA00004123"/>
    </source>
</evidence>
<dbReference type="OrthoDB" id="514967at2759"/>
<feature type="region of interest" description="Disordered" evidence="10">
    <location>
        <begin position="60"/>
        <end position="81"/>
    </location>
</feature>
<proteinExistence type="predicted"/>
<comment type="subcellular location">
    <subcellularLocation>
        <location evidence="1">Nucleus</location>
    </subcellularLocation>
</comment>
<dbReference type="GO" id="GO:0005634">
    <property type="term" value="C:nucleus"/>
    <property type="evidence" value="ECO:0007669"/>
    <property type="project" value="UniProtKB-SubCell"/>
</dbReference>
<dbReference type="FunFam" id="4.10.1100.10:FF:000001">
    <property type="entry name" value="Squamosa promoter-binding-like protein 14"/>
    <property type="match status" value="1"/>
</dbReference>
<gene>
    <name evidence="12" type="ORF">PVAP13_8KG346000</name>
</gene>
<accession>A0A8T0PJ92</accession>
<dbReference type="Gene3D" id="4.10.1100.10">
    <property type="entry name" value="Transcription factor, SBP-box domain"/>
    <property type="match status" value="1"/>
</dbReference>
<evidence type="ECO:0000256" key="9">
    <source>
        <dbReference type="PROSITE-ProRule" id="PRU00470"/>
    </source>
</evidence>
<dbReference type="EMBL" id="CM029051">
    <property type="protein sequence ID" value="KAG2562013.1"/>
    <property type="molecule type" value="Genomic_DNA"/>
</dbReference>
<feature type="domain" description="SBP-type" evidence="11">
    <location>
        <begin position="76"/>
        <end position="153"/>
    </location>
</feature>
<keyword evidence="4" id="KW-0862">Zinc</keyword>
<feature type="compositionally biased region" description="Low complexity" evidence="10">
    <location>
        <begin position="32"/>
        <end position="41"/>
    </location>
</feature>
<keyword evidence="7" id="KW-0804">Transcription</keyword>
<dbReference type="SUPFAM" id="SSF103612">
    <property type="entry name" value="SBT domain"/>
    <property type="match status" value="1"/>
</dbReference>
<feature type="compositionally biased region" description="Low complexity" evidence="10">
    <location>
        <begin position="1"/>
        <end position="22"/>
    </location>
</feature>
<dbReference type="AlphaFoldDB" id="A0A8T0PJ92"/>
<reference evidence="12" key="1">
    <citation type="submission" date="2020-05" db="EMBL/GenBank/DDBJ databases">
        <title>WGS assembly of Panicum virgatum.</title>
        <authorList>
            <person name="Lovell J.T."/>
            <person name="Jenkins J."/>
            <person name="Shu S."/>
            <person name="Juenger T.E."/>
            <person name="Schmutz J."/>
        </authorList>
    </citation>
    <scope>NUCLEOTIDE SEQUENCE</scope>
    <source>
        <strain evidence="12">AP13</strain>
    </source>
</reference>
<evidence type="ECO:0000259" key="11">
    <source>
        <dbReference type="PROSITE" id="PS51141"/>
    </source>
</evidence>
<protein>
    <recommendedName>
        <fullName evidence="11">SBP-type domain-containing protein</fullName>
    </recommendedName>
</protein>
<evidence type="ECO:0000313" key="12">
    <source>
        <dbReference type="EMBL" id="KAG2562013.1"/>
    </source>
</evidence>
<dbReference type="InterPro" id="IPR036893">
    <property type="entry name" value="SBP_sf"/>
</dbReference>
<evidence type="ECO:0000256" key="2">
    <source>
        <dbReference type="ARBA" id="ARBA00022723"/>
    </source>
</evidence>
<keyword evidence="13" id="KW-1185">Reference proteome</keyword>
<evidence type="ECO:0000256" key="7">
    <source>
        <dbReference type="ARBA" id="ARBA00023163"/>
    </source>
</evidence>
<dbReference type="PROSITE" id="PS51141">
    <property type="entry name" value="ZF_SBP"/>
    <property type="match status" value="1"/>
</dbReference>
<evidence type="ECO:0000256" key="4">
    <source>
        <dbReference type="ARBA" id="ARBA00022833"/>
    </source>
</evidence>
<dbReference type="GO" id="GO:0008270">
    <property type="term" value="F:zinc ion binding"/>
    <property type="evidence" value="ECO:0007669"/>
    <property type="project" value="UniProtKB-KW"/>
</dbReference>
<keyword evidence="6" id="KW-0238">DNA-binding</keyword>
<dbReference type="GO" id="GO:0003677">
    <property type="term" value="F:DNA binding"/>
    <property type="evidence" value="ECO:0007669"/>
    <property type="project" value="UniProtKB-KW"/>
</dbReference>
<evidence type="ECO:0000256" key="6">
    <source>
        <dbReference type="ARBA" id="ARBA00023125"/>
    </source>
</evidence>